<dbReference type="EMBL" id="JNVN01001334">
    <property type="protein sequence ID" value="KHJ33612.1"/>
    <property type="molecule type" value="Genomic_DNA"/>
</dbReference>
<comment type="caution">
    <text evidence="2">The sequence shown here is derived from an EMBL/GenBank/DDBJ whole genome shotgun (WGS) entry which is preliminary data.</text>
</comment>
<dbReference type="AlphaFoldDB" id="A0A0B1P4I1"/>
<gene>
    <name evidence="2" type="ORF">EV44_g2818</name>
</gene>
<keyword evidence="3" id="KW-1185">Reference proteome</keyword>
<name>A0A0B1P4I1_UNCNE</name>
<sequence length="606" mass="68149">MASSFKDVTDSLGSLLSLPTREGNYASILCTSTGHQGTDQELTLSPKISLKDSCHSRSDPRLSKKEFDALLGLVQCGFHNSENQQIEPHSKRRKLNKTNDFEKISQSDENFMTTQYKLVSHNSILSNLSSNDDTSRIKHNRNEKEIESVNNGECNPLTDTTQSRSLAETHASDNRISADAAASCPTSDKSASEVLPSPGENQSFYPKLISSFPMACLLEIAGTRRDNIIALIVELTTYGDYRESYPNYQIPIPYRRVFDELCSQWSQGTTKNEFRKALLAYTKEKLMAQISSEESDKNKHHSDPELFENSILESTSVDAVSRFIDEVGLIKEPSKNLLRHIFGRAREILNHLKDLNSKLQTENFKLRTKISDISDKLREIETQNQSKEADSTSYDCINPILSSNQDEIFKDLDCADLFGDAEVMAFTQAKEINNDFWVCCERSSIVEGQSLPETQDNCDLGITWMTHDTCTKCLRENNDKRFFIIREQVISVGWEKFRDIANEYAKTGKIFLPTIPGNIPSKSSSQKFSPAINPVDELVPSLSDVIPLGDSTFWDVDPAQAAAWSTQISEPALGLEPHTMERLAVELEKDNPNNEDSGLSMENRKF</sequence>
<dbReference type="HOGENOM" id="CLU_450700_0_0_1"/>
<evidence type="ECO:0000313" key="3">
    <source>
        <dbReference type="Proteomes" id="UP000030854"/>
    </source>
</evidence>
<proteinExistence type="predicted"/>
<feature type="region of interest" description="Disordered" evidence="1">
    <location>
        <begin position="129"/>
        <end position="198"/>
    </location>
</feature>
<feature type="compositionally biased region" description="Polar residues" evidence="1">
    <location>
        <begin position="148"/>
        <end position="166"/>
    </location>
</feature>
<accession>A0A0B1P4I1</accession>
<evidence type="ECO:0000313" key="2">
    <source>
        <dbReference type="EMBL" id="KHJ33612.1"/>
    </source>
</evidence>
<feature type="region of interest" description="Disordered" evidence="1">
    <location>
        <begin position="587"/>
        <end position="606"/>
    </location>
</feature>
<organism evidence="2 3">
    <name type="scientific">Uncinula necator</name>
    <name type="common">Grape powdery mildew</name>
    <dbReference type="NCBI Taxonomy" id="52586"/>
    <lineage>
        <taxon>Eukaryota</taxon>
        <taxon>Fungi</taxon>
        <taxon>Dikarya</taxon>
        <taxon>Ascomycota</taxon>
        <taxon>Pezizomycotina</taxon>
        <taxon>Leotiomycetes</taxon>
        <taxon>Erysiphales</taxon>
        <taxon>Erysiphaceae</taxon>
        <taxon>Erysiphe</taxon>
    </lineage>
</organism>
<protein>
    <submittedName>
        <fullName evidence="2">Uncharacterized protein</fullName>
    </submittedName>
</protein>
<dbReference type="Proteomes" id="UP000030854">
    <property type="component" value="Unassembled WGS sequence"/>
</dbReference>
<evidence type="ECO:0000256" key="1">
    <source>
        <dbReference type="SAM" id="MobiDB-lite"/>
    </source>
</evidence>
<reference evidence="2 3" key="1">
    <citation type="journal article" date="2014" name="BMC Genomics">
        <title>Adaptive genomic structural variation in the grape powdery mildew pathogen, Erysiphe necator.</title>
        <authorList>
            <person name="Jones L."/>
            <person name="Riaz S."/>
            <person name="Morales-Cruz A."/>
            <person name="Amrine K.C."/>
            <person name="McGuire B."/>
            <person name="Gubler W.D."/>
            <person name="Walker M.A."/>
            <person name="Cantu D."/>
        </authorList>
    </citation>
    <scope>NUCLEOTIDE SEQUENCE [LARGE SCALE GENOMIC DNA]</scope>
    <source>
        <strain evidence="3">c</strain>
    </source>
</reference>
<feature type="compositionally biased region" description="Basic and acidic residues" evidence="1">
    <location>
        <begin position="133"/>
        <end position="147"/>
    </location>
</feature>